<organism evidence="1">
    <name type="scientific">freshwater metagenome</name>
    <dbReference type="NCBI Taxonomy" id="449393"/>
    <lineage>
        <taxon>unclassified sequences</taxon>
        <taxon>metagenomes</taxon>
        <taxon>ecological metagenomes</taxon>
    </lineage>
</organism>
<protein>
    <submittedName>
        <fullName evidence="1">Unannotated protein</fullName>
    </submittedName>
</protein>
<accession>A0A6J6IAT0</accession>
<proteinExistence type="predicted"/>
<reference evidence="1" key="1">
    <citation type="submission" date="2020-05" db="EMBL/GenBank/DDBJ databases">
        <authorList>
            <person name="Chiriac C."/>
            <person name="Salcher M."/>
            <person name="Ghai R."/>
            <person name="Kavagutti S V."/>
        </authorList>
    </citation>
    <scope>NUCLEOTIDE SEQUENCE</scope>
</reference>
<name>A0A6J6IAT0_9ZZZZ</name>
<gene>
    <name evidence="1" type="ORF">UFOPK1909_00680</name>
</gene>
<dbReference type="AlphaFoldDB" id="A0A6J6IAT0"/>
<dbReference type="EMBL" id="CAEZVD010000066">
    <property type="protein sequence ID" value="CAB4622830.1"/>
    <property type="molecule type" value="Genomic_DNA"/>
</dbReference>
<evidence type="ECO:0000313" key="1">
    <source>
        <dbReference type="EMBL" id="CAB4622830.1"/>
    </source>
</evidence>
<sequence length="199" mass="22571">MSNDWKAGEPDEATLNWGVAEGDTSTKVRVRKGQPEIKHIPFYKFPYYPDVLDLRKCGYEIDNFAEIFDQLDGARYSHAMVAHILLHLPTDNFGRMGDGSGGNPLWNPRRARELEFEVRAALHRFGLSDVPTLLRRMIGKALPGDSMTHIGVDLLNVFFWAALAKVARDFAWRSPNLEFAAEYLEYPVKRAFRVAGTEA</sequence>